<dbReference type="EMBL" id="CP013244">
    <property type="protein sequence ID" value="ANP47788.1"/>
    <property type="molecule type" value="Genomic_DNA"/>
</dbReference>
<evidence type="ECO:0000313" key="3">
    <source>
        <dbReference type="Proteomes" id="UP000092498"/>
    </source>
</evidence>
<keyword evidence="1" id="KW-0472">Membrane</keyword>
<dbReference type="PANTHER" id="PTHR34980">
    <property type="entry name" value="INNER MEMBRANE PROTEIN-RELATED-RELATED"/>
    <property type="match status" value="1"/>
</dbReference>
<dbReference type="Pfam" id="PF05656">
    <property type="entry name" value="DUF805"/>
    <property type="match status" value="1"/>
</dbReference>
<dbReference type="OrthoDB" id="7173393at2"/>
<dbReference type="InterPro" id="IPR008523">
    <property type="entry name" value="DUF805"/>
</dbReference>
<organism evidence="2 3">
    <name type="scientific">Candidatus Viadribacter manganicus</name>
    <dbReference type="NCBI Taxonomy" id="1759059"/>
    <lineage>
        <taxon>Bacteria</taxon>
        <taxon>Pseudomonadati</taxon>
        <taxon>Pseudomonadota</taxon>
        <taxon>Alphaproteobacteria</taxon>
        <taxon>Hyphomonadales</taxon>
        <taxon>Hyphomonadaceae</taxon>
        <taxon>Candidatus Viadribacter</taxon>
    </lineage>
</organism>
<gene>
    <name evidence="2" type="ORF">ATE48_18735</name>
</gene>
<dbReference type="KEGG" id="cbot:ATE48_18735"/>
<proteinExistence type="predicted"/>
<name>A0A1B1AMI5_9PROT</name>
<feature type="transmembrane region" description="Helical" evidence="1">
    <location>
        <begin position="28"/>
        <end position="48"/>
    </location>
</feature>
<keyword evidence="1" id="KW-0812">Transmembrane</keyword>
<protein>
    <recommendedName>
        <fullName evidence="4">DUF805 domain-containing protein</fullName>
    </recommendedName>
</protein>
<accession>A0A1B1AMI5</accession>
<keyword evidence="3" id="KW-1185">Reference proteome</keyword>
<sequence>MNLNGFGAWLPGWRHFFSWKGRIGRRTFFGGYVALCFISGAVGMLVLGPLMLSSSTSFETINAIGFILIGAGFIPLSALFAQRVHDLGWSAFIPLVLFAILAAPMFALMDFGSGVFGYALARAAHSVGLDMAGLFPIVMIGNGLWMLFAIFVIARKGKAEANRFGPPPALA</sequence>
<dbReference type="AlphaFoldDB" id="A0A1B1AMI5"/>
<feature type="transmembrane region" description="Helical" evidence="1">
    <location>
        <begin position="133"/>
        <end position="154"/>
    </location>
</feature>
<dbReference type="PANTHER" id="PTHR34980:SF3">
    <property type="entry name" value="BLR8105 PROTEIN"/>
    <property type="match status" value="1"/>
</dbReference>
<evidence type="ECO:0008006" key="4">
    <source>
        <dbReference type="Google" id="ProtNLM"/>
    </source>
</evidence>
<feature type="transmembrane region" description="Helical" evidence="1">
    <location>
        <begin position="60"/>
        <end position="80"/>
    </location>
</feature>
<dbReference type="InParanoid" id="A0A1B1AMI5"/>
<reference evidence="2 3" key="1">
    <citation type="submission" date="2015-11" db="EMBL/GenBank/DDBJ databases">
        <title>Whole-Genome Sequence of Candidatus Oderbacter manganicum from the National Park Lower Oder Valley, Germany.</title>
        <authorList>
            <person name="Braun B."/>
            <person name="Liere K."/>
            <person name="Szewzyk U."/>
        </authorList>
    </citation>
    <scope>NUCLEOTIDE SEQUENCE [LARGE SCALE GENOMIC DNA]</scope>
    <source>
        <strain evidence="2 3">OTSz_A_272</strain>
    </source>
</reference>
<dbReference type="Proteomes" id="UP000092498">
    <property type="component" value="Chromosome"/>
</dbReference>
<dbReference type="GO" id="GO:0005886">
    <property type="term" value="C:plasma membrane"/>
    <property type="evidence" value="ECO:0007669"/>
    <property type="project" value="TreeGrafter"/>
</dbReference>
<evidence type="ECO:0000313" key="2">
    <source>
        <dbReference type="EMBL" id="ANP47788.1"/>
    </source>
</evidence>
<keyword evidence="1" id="KW-1133">Transmembrane helix</keyword>
<evidence type="ECO:0000256" key="1">
    <source>
        <dbReference type="SAM" id="Phobius"/>
    </source>
</evidence>
<feature type="transmembrane region" description="Helical" evidence="1">
    <location>
        <begin position="92"/>
        <end position="121"/>
    </location>
</feature>